<dbReference type="Pfam" id="PF05521">
    <property type="entry name" value="Phage_HCP"/>
    <property type="match status" value="1"/>
</dbReference>
<accession>A0A2T5BI56</accession>
<evidence type="ECO:0000313" key="1">
    <source>
        <dbReference type="EMBL" id="PTM98659.1"/>
    </source>
</evidence>
<comment type="caution">
    <text evidence="1">The sequence shown here is derived from an EMBL/GenBank/DDBJ whole genome shotgun (WGS) entry which is preliminary data.</text>
</comment>
<dbReference type="InterPro" id="IPR008767">
    <property type="entry name" value="Phage_SPP1_head-tail_adaptor"/>
</dbReference>
<dbReference type="OrthoDB" id="7570189at2"/>
<dbReference type="InterPro" id="IPR038666">
    <property type="entry name" value="SSP1_head-tail_sf"/>
</dbReference>
<gene>
    <name evidence="1" type="ORF">C7449_101324</name>
</gene>
<dbReference type="Gene3D" id="2.40.10.270">
    <property type="entry name" value="Bacteriophage SPP1 head-tail adaptor protein"/>
    <property type="match status" value="1"/>
</dbReference>
<evidence type="ECO:0000313" key="2">
    <source>
        <dbReference type="Proteomes" id="UP000241247"/>
    </source>
</evidence>
<dbReference type="AlphaFoldDB" id="A0A2T5BI56"/>
<dbReference type="EMBL" id="PZZZ01000001">
    <property type="protein sequence ID" value="PTM98659.1"/>
    <property type="molecule type" value="Genomic_DNA"/>
</dbReference>
<sequence>MTVTHRIWLRHRSDLQSGMRLRKGARVFDLKTFRDPDETGRYLICECEEMEGCALPRPCRRQSMRG</sequence>
<dbReference type="NCBIfam" id="TIGR01563">
    <property type="entry name" value="gp16_SPP1"/>
    <property type="match status" value="1"/>
</dbReference>
<dbReference type="Proteomes" id="UP000241247">
    <property type="component" value="Unassembled WGS sequence"/>
</dbReference>
<protein>
    <submittedName>
        <fullName evidence="1">SPP1 family predicted phage head-tail adaptor</fullName>
    </submittedName>
</protein>
<name>A0A2T5BI56_MYCDI</name>
<proteinExistence type="predicted"/>
<keyword evidence="2" id="KW-1185">Reference proteome</keyword>
<reference evidence="1 2" key="1">
    <citation type="submission" date="2018-04" db="EMBL/GenBank/DDBJ databases">
        <title>Genomic Encyclopedia of Type Strains, Phase IV (KMG-IV): sequencing the most valuable type-strain genomes for metagenomic binning, comparative biology and taxonomic classification.</title>
        <authorList>
            <person name="Goeker M."/>
        </authorList>
    </citation>
    <scope>NUCLEOTIDE SEQUENCE [LARGE SCALE GENOMIC DNA]</scope>
    <source>
        <strain evidence="1 2">DSM 7138</strain>
    </source>
</reference>
<organism evidence="1 2">
    <name type="scientific">Mycoplana dimorpha</name>
    <dbReference type="NCBI Taxonomy" id="28320"/>
    <lineage>
        <taxon>Bacteria</taxon>
        <taxon>Pseudomonadati</taxon>
        <taxon>Pseudomonadota</taxon>
        <taxon>Alphaproteobacteria</taxon>
        <taxon>Hyphomicrobiales</taxon>
        <taxon>Rhizobiaceae</taxon>
        <taxon>Mycoplana</taxon>
    </lineage>
</organism>